<accession>A0A2P4X5J2</accession>
<dbReference type="GO" id="GO:0036158">
    <property type="term" value="P:outer dynein arm assembly"/>
    <property type="evidence" value="ECO:0007669"/>
    <property type="project" value="TreeGrafter"/>
</dbReference>
<dbReference type="GO" id="GO:0003341">
    <property type="term" value="P:cilium movement"/>
    <property type="evidence" value="ECO:0007669"/>
    <property type="project" value="TreeGrafter"/>
</dbReference>
<feature type="compositionally biased region" description="Basic and acidic residues" evidence="1">
    <location>
        <begin position="14"/>
        <end position="23"/>
    </location>
</feature>
<sequence>MAVDDTNRQILTDLKAEEKERHQEDEIIELTEDGSFDISSAAKPMTSMEKQTIESRVHDDQNAGSCSSKENSQDEAIGVDDEHEVVELPPPRQCTQAEIRFTPRVFPTPSRESKAAEEEDWLLKNRKHINKHQGLNRTSEYDISETDPMWLKAKGDDFFHSKDYQSAMNAYAEAISATPSSNTDLIATCLSNRAACLLQLGQFE</sequence>
<feature type="compositionally biased region" description="Basic and acidic residues" evidence="1">
    <location>
        <begin position="51"/>
        <end position="61"/>
    </location>
</feature>
<protein>
    <submittedName>
        <fullName evidence="2">Uncharacterized protein</fullName>
    </submittedName>
</protein>
<dbReference type="Gene3D" id="1.25.40.10">
    <property type="entry name" value="Tetratricopeptide repeat domain"/>
    <property type="match status" value="1"/>
</dbReference>
<proteinExistence type="predicted"/>
<dbReference type="Proteomes" id="UP000237271">
    <property type="component" value="Unassembled WGS sequence"/>
</dbReference>
<evidence type="ECO:0000313" key="3">
    <source>
        <dbReference type="Proteomes" id="UP000237271"/>
    </source>
</evidence>
<evidence type="ECO:0000256" key="1">
    <source>
        <dbReference type="SAM" id="MobiDB-lite"/>
    </source>
</evidence>
<dbReference type="OrthoDB" id="348005at2759"/>
<feature type="region of interest" description="Disordered" evidence="1">
    <location>
        <begin position="1"/>
        <end position="23"/>
    </location>
</feature>
<keyword evidence="3" id="KW-1185">Reference proteome</keyword>
<reference evidence="2 3" key="1">
    <citation type="journal article" date="2017" name="Genome Biol. Evol.">
        <title>Phytophthora megakarya and P. palmivora, closely related causal agents of cacao black pod rot, underwent increases in genome sizes and gene numbers by different mechanisms.</title>
        <authorList>
            <person name="Ali S.S."/>
            <person name="Shao J."/>
            <person name="Lary D.J."/>
            <person name="Kronmiller B."/>
            <person name="Shen D."/>
            <person name="Strem M.D."/>
            <person name="Amoako-Attah I."/>
            <person name="Akrofi A.Y."/>
            <person name="Begoude B.A."/>
            <person name="Ten Hoopen G.M."/>
            <person name="Coulibaly K."/>
            <person name="Kebe B.I."/>
            <person name="Melnick R.L."/>
            <person name="Guiltinan M.J."/>
            <person name="Tyler B.M."/>
            <person name="Meinhardt L.W."/>
            <person name="Bailey B.A."/>
        </authorList>
    </citation>
    <scope>NUCLEOTIDE SEQUENCE [LARGE SCALE GENOMIC DNA]</scope>
    <source>
        <strain evidence="3">sbr112.9</strain>
    </source>
</reference>
<evidence type="ECO:0000313" key="2">
    <source>
        <dbReference type="EMBL" id="POM60818.1"/>
    </source>
</evidence>
<dbReference type="InterPro" id="IPR011990">
    <property type="entry name" value="TPR-like_helical_dom_sf"/>
</dbReference>
<dbReference type="SUPFAM" id="SSF48452">
    <property type="entry name" value="TPR-like"/>
    <property type="match status" value="1"/>
</dbReference>
<name>A0A2P4X5J2_9STRA</name>
<dbReference type="PANTHER" id="PTHR46492">
    <property type="entry name" value="DYNEIN ASSEMBLY FACTOR 4, AXONEMAL"/>
    <property type="match status" value="1"/>
</dbReference>
<dbReference type="InterPro" id="IPR052004">
    <property type="entry name" value="Dynein_assembly_factor_4"/>
</dbReference>
<dbReference type="EMBL" id="NCKW01016753">
    <property type="protein sequence ID" value="POM60818.1"/>
    <property type="molecule type" value="Genomic_DNA"/>
</dbReference>
<feature type="non-terminal residue" evidence="2">
    <location>
        <position position="204"/>
    </location>
</feature>
<organism evidence="2 3">
    <name type="scientific">Phytophthora palmivora</name>
    <dbReference type="NCBI Taxonomy" id="4796"/>
    <lineage>
        <taxon>Eukaryota</taxon>
        <taxon>Sar</taxon>
        <taxon>Stramenopiles</taxon>
        <taxon>Oomycota</taxon>
        <taxon>Peronosporomycetes</taxon>
        <taxon>Peronosporales</taxon>
        <taxon>Peronosporaceae</taxon>
        <taxon>Phytophthora</taxon>
    </lineage>
</organism>
<dbReference type="PANTHER" id="PTHR46492:SF1">
    <property type="entry name" value="DYNEIN AXONEMAL ASSEMBLY FACTOR 4"/>
    <property type="match status" value="1"/>
</dbReference>
<dbReference type="GO" id="GO:0036159">
    <property type="term" value="P:inner dynein arm assembly"/>
    <property type="evidence" value="ECO:0007669"/>
    <property type="project" value="TreeGrafter"/>
</dbReference>
<feature type="region of interest" description="Disordered" evidence="1">
    <location>
        <begin position="41"/>
        <end position="81"/>
    </location>
</feature>
<comment type="caution">
    <text evidence="2">The sequence shown here is derived from an EMBL/GenBank/DDBJ whole genome shotgun (WGS) entry which is preliminary data.</text>
</comment>
<gene>
    <name evidence="2" type="ORF">PHPALM_30275</name>
</gene>
<dbReference type="AlphaFoldDB" id="A0A2P4X5J2"/>